<evidence type="ECO:0000313" key="2">
    <source>
        <dbReference type="Proteomes" id="UP000070133"/>
    </source>
</evidence>
<keyword evidence="2" id="KW-1185">Reference proteome</keyword>
<dbReference type="OrthoDB" id="10414812at2759"/>
<dbReference type="AlphaFoldDB" id="A0A139HQP0"/>
<name>A0A139HQP0_9PEZI</name>
<accession>A0A139HQP0</accession>
<gene>
    <name evidence="1" type="ORF">AC578_9688</name>
</gene>
<dbReference type="Proteomes" id="UP000070133">
    <property type="component" value="Unassembled WGS sequence"/>
</dbReference>
<protein>
    <submittedName>
        <fullName evidence="1">Uncharacterized protein</fullName>
    </submittedName>
</protein>
<comment type="caution">
    <text evidence="1">The sequence shown here is derived from an EMBL/GenBank/DDBJ whole genome shotgun (WGS) entry which is preliminary data.</text>
</comment>
<reference evidence="1 2" key="1">
    <citation type="submission" date="2015-07" db="EMBL/GenBank/DDBJ databases">
        <title>Comparative genomics of the Sigatoka disease complex on banana suggests a link between parallel evolutionary changes in Pseudocercospora fijiensis and Pseudocercospora eumusae and increased virulence on the banana host.</title>
        <authorList>
            <person name="Chang T.-C."/>
            <person name="Salvucci A."/>
            <person name="Crous P.W."/>
            <person name="Stergiopoulos I."/>
        </authorList>
    </citation>
    <scope>NUCLEOTIDE SEQUENCE [LARGE SCALE GENOMIC DNA]</scope>
    <source>
        <strain evidence="1 2">CBS 114824</strain>
    </source>
</reference>
<organism evidence="1 2">
    <name type="scientific">Pseudocercospora eumusae</name>
    <dbReference type="NCBI Taxonomy" id="321146"/>
    <lineage>
        <taxon>Eukaryota</taxon>
        <taxon>Fungi</taxon>
        <taxon>Dikarya</taxon>
        <taxon>Ascomycota</taxon>
        <taxon>Pezizomycotina</taxon>
        <taxon>Dothideomycetes</taxon>
        <taxon>Dothideomycetidae</taxon>
        <taxon>Mycosphaerellales</taxon>
        <taxon>Mycosphaerellaceae</taxon>
        <taxon>Pseudocercospora</taxon>
    </lineage>
</organism>
<sequence>MRLGAEGISTPPSTTLREGPNLRRIRIHSKVLRDESPLMPALGSEEGPFPKATSMRGIILLRDT</sequence>
<dbReference type="EMBL" id="LFZN01000018">
    <property type="protein sequence ID" value="KXT04780.1"/>
    <property type="molecule type" value="Genomic_DNA"/>
</dbReference>
<evidence type="ECO:0000313" key="1">
    <source>
        <dbReference type="EMBL" id="KXT04780.1"/>
    </source>
</evidence>
<proteinExistence type="predicted"/>